<sequence>MCGGTCLPSIKAKKLNSQCPSTYPFMISTAKKFLSTRPCTNVPIACVMVGCNETHWKYNYKQHLAERHPDWQRLIPVTFLPELQISREELLELKIPSHLGCLAPTAKAFYSVDSSHSLYAEKTVGNITG</sequence>
<dbReference type="Proteomes" id="UP001362999">
    <property type="component" value="Unassembled WGS sequence"/>
</dbReference>
<comment type="caution">
    <text evidence="1">The sequence shown here is derived from an EMBL/GenBank/DDBJ whole genome shotgun (WGS) entry which is preliminary data.</text>
</comment>
<reference evidence="1 2" key="1">
    <citation type="journal article" date="2024" name="J Genomics">
        <title>Draft genome sequencing and assembly of Favolaschia claudopus CIRM-BRFM 2984 isolated from oak limbs.</title>
        <authorList>
            <person name="Navarro D."/>
            <person name="Drula E."/>
            <person name="Chaduli D."/>
            <person name="Cazenave R."/>
            <person name="Ahrendt S."/>
            <person name="Wang J."/>
            <person name="Lipzen A."/>
            <person name="Daum C."/>
            <person name="Barry K."/>
            <person name="Grigoriev I.V."/>
            <person name="Favel A."/>
            <person name="Rosso M.N."/>
            <person name="Martin F."/>
        </authorList>
    </citation>
    <scope>NUCLEOTIDE SEQUENCE [LARGE SCALE GENOMIC DNA]</scope>
    <source>
        <strain evidence="1 2">CIRM-BRFM 2984</strain>
    </source>
</reference>
<protein>
    <submittedName>
        <fullName evidence="1">Uncharacterized protein</fullName>
    </submittedName>
</protein>
<dbReference type="EMBL" id="JAWWNJ010000072">
    <property type="protein sequence ID" value="KAK7007094.1"/>
    <property type="molecule type" value="Genomic_DNA"/>
</dbReference>
<evidence type="ECO:0000313" key="1">
    <source>
        <dbReference type="EMBL" id="KAK7007094.1"/>
    </source>
</evidence>
<evidence type="ECO:0000313" key="2">
    <source>
        <dbReference type="Proteomes" id="UP001362999"/>
    </source>
</evidence>
<accession>A0AAW0ADH2</accession>
<name>A0AAW0ADH2_9AGAR</name>
<proteinExistence type="predicted"/>
<dbReference type="AlphaFoldDB" id="A0AAW0ADH2"/>
<gene>
    <name evidence="1" type="ORF">R3P38DRAFT_2554208</name>
</gene>
<keyword evidence="2" id="KW-1185">Reference proteome</keyword>
<organism evidence="1 2">
    <name type="scientific">Favolaschia claudopus</name>
    <dbReference type="NCBI Taxonomy" id="2862362"/>
    <lineage>
        <taxon>Eukaryota</taxon>
        <taxon>Fungi</taxon>
        <taxon>Dikarya</taxon>
        <taxon>Basidiomycota</taxon>
        <taxon>Agaricomycotina</taxon>
        <taxon>Agaricomycetes</taxon>
        <taxon>Agaricomycetidae</taxon>
        <taxon>Agaricales</taxon>
        <taxon>Marasmiineae</taxon>
        <taxon>Mycenaceae</taxon>
        <taxon>Favolaschia</taxon>
    </lineage>
</organism>